<evidence type="ECO:0000313" key="1">
    <source>
        <dbReference type="EMBL" id="CAH8196101.1"/>
    </source>
</evidence>
<accession>A0ABM9FIV0</accession>
<comment type="caution">
    <text evidence="1">The sequence shown here is derived from an EMBL/GenBank/DDBJ whole genome shotgun (WGS) entry which is preliminary data.</text>
</comment>
<dbReference type="EMBL" id="CALYLK010000002">
    <property type="protein sequence ID" value="CAH8196101.1"/>
    <property type="molecule type" value="Genomic_DNA"/>
</dbReference>
<protein>
    <submittedName>
        <fullName evidence="1">Uncharacterized protein</fullName>
    </submittedName>
</protein>
<evidence type="ECO:0000313" key="2">
    <source>
        <dbReference type="Proteomes" id="UP001152658"/>
    </source>
</evidence>
<sequence length="40" mass="4690">MSDQYKNDECLEWLDAMEIGFDLSDYDTTTDECAQHVNNE</sequence>
<name>A0ABM9FIV0_9VIBR</name>
<gene>
    <name evidence="1" type="ORF">VAE063_1010077</name>
</gene>
<dbReference type="RefSeq" id="WP_261916769.1">
    <property type="nucleotide sequence ID" value="NZ_CALYLA010000026.1"/>
</dbReference>
<organism evidence="1 2">
    <name type="scientific">Vibrio aestuarianus</name>
    <dbReference type="NCBI Taxonomy" id="28171"/>
    <lineage>
        <taxon>Bacteria</taxon>
        <taxon>Pseudomonadati</taxon>
        <taxon>Pseudomonadota</taxon>
        <taxon>Gammaproteobacteria</taxon>
        <taxon>Vibrionales</taxon>
        <taxon>Vibrionaceae</taxon>
        <taxon>Vibrio</taxon>
    </lineage>
</organism>
<proteinExistence type="predicted"/>
<reference evidence="1" key="1">
    <citation type="submission" date="2022-06" db="EMBL/GenBank/DDBJ databases">
        <authorList>
            <person name="Goudenege D."/>
            <person name="Le Roux F."/>
        </authorList>
    </citation>
    <scope>NUCLEOTIDE SEQUENCE</scope>
    <source>
        <strain evidence="1">12-063</strain>
    </source>
</reference>
<dbReference type="Proteomes" id="UP001152658">
    <property type="component" value="Unassembled WGS sequence"/>
</dbReference>
<keyword evidence="2" id="KW-1185">Reference proteome</keyword>